<comment type="similarity">
    <text evidence="2 10">Belongs to the major facilitator superfamily. Sugar transporter (TC 2.A.1.1) family.</text>
</comment>
<feature type="transmembrane region" description="Helical" evidence="11">
    <location>
        <begin position="162"/>
        <end position="180"/>
    </location>
</feature>
<keyword evidence="7 11" id="KW-1133">Transmembrane helix</keyword>
<gene>
    <name evidence="13" type="ORF">Salat_0929800</name>
</gene>
<feature type="transmembrane region" description="Helical" evidence="11">
    <location>
        <begin position="104"/>
        <end position="123"/>
    </location>
</feature>
<protein>
    <submittedName>
        <fullName evidence="13">Hexose carrier protein HEX6</fullName>
    </submittedName>
</protein>
<dbReference type="AlphaFoldDB" id="A0AAE1YKG6"/>
<dbReference type="InterPro" id="IPR005828">
    <property type="entry name" value="MFS_sugar_transport-like"/>
</dbReference>
<dbReference type="EMBL" id="JACGWO010000003">
    <property type="protein sequence ID" value="KAK4431677.1"/>
    <property type="molecule type" value="Genomic_DNA"/>
</dbReference>
<reference evidence="13" key="1">
    <citation type="submission" date="2020-06" db="EMBL/GenBank/DDBJ databases">
        <authorList>
            <person name="Li T."/>
            <person name="Hu X."/>
            <person name="Zhang T."/>
            <person name="Song X."/>
            <person name="Zhang H."/>
            <person name="Dai N."/>
            <person name="Sheng W."/>
            <person name="Hou X."/>
            <person name="Wei L."/>
        </authorList>
    </citation>
    <scope>NUCLEOTIDE SEQUENCE</scope>
    <source>
        <strain evidence="13">3651</strain>
        <tissue evidence="13">Leaf</tissue>
    </source>
</reference>
<dbReference type="PROSITE" id="PS00217">
    <property type="entry name" value="SUGAR_TRANSPORT_2"/>
    <property type="match status" value="1"/>
</dbReference>
<evidence type="ECO:0000313" key="13">
    <source>
        <dbReference type="EMBL" id="KAK4431677.1"/>
    </source>
</evidence>
<feature type="transmembrane region" description="Helical" evidence="11">
    <location>
        <begin position="310"/>
        <end position="334"/>
    </location>
</feature>
<proteinExistence type="inferred from homology"/>
<dbReference type="InterPro" id="IPR044778">
    <property type="entry name" value="MFS_STP/MST-like_plant"/>
</dbReference>
<keyword evidence="5 11" id="KW-0812">Transmembrane</keyword>
<dbReference type="CDD" id="cd17361">
    <property type="entry name" value="MFS_STP"/>
    <property type="match status" value="1"/>
</dbReference>
<comment type="subcellular location">
    <subcellularLocation>
        <location evidence="1">Membrane</location>
        <topology evidence="1">Multi-pass membrane protein</topology>
    </subcellularLocation>
</comment>
<dbReference type="GO" id="GO:0016020">
    <property type="term" value="C:membrane"/>
    <property type="evidence" value="ECO:0007669"/>
    <property type="project" value="UniProtKB-SubCell"/>
</dbReference>
<feature type="transmembrane region" description="Helical" evidence="11">
    <location>
        <begin position="375"/>
        <end position="397"/>
    </location>
</feature>
<evidence type="ECO:0000256" key="4">
    <source>
        <dbReference type="ARBA" id="ARBA00022597"/>
    </source>
</evidence>
<feature type="transmembrane region" description="Helical" evidence="11">
    <location>
        <begin position="73"/>
        <end position="92"/>
    </location>
</feature>
<dbReference type="GO" id="GO:0015293">
    <property type="term" value="F:symporter activity"/>
    <property type="evidence" value="ECO:0007669"/>
    <property type="project" value="UniProtKB-KW"/>
</dbReference>
<dbReference type="GO" id="GO:0015145">
    <property type="term" value="F:monosaccharide transmembrane transporter activity"/>
    <property type="evidence" value="ECO:0007669"/>
    <property type="project" value="InterPro"/>
</dbReference>
<dbReference type="InterPro" id="IPR003663">
    <property type="entry name" value="Sugar/inositol_transpt"/>
</dbReference>
<dbReference type="PANTHER" id="PTHR23500">
    <property type="entry name" value="SOLUTE CARRIER FAMILY 2, FACILITATED GLUCOSE TRANSPORTER"/>
    <property type="match status" value="1"/>
</dbReference>
<dbReference type="PRINTS" id="PR00171">
    <property type="entry name" value="SUGRTRNSPORT"/>
</dbReference>
<feature type="transmembrane region" description="Helical" evidence="11">
    <location>
        <begin position="404"/>
        <end position="423"/>
    </location>
</feature>
<evidence type="ECO:0000256" key="5">
    <source>
        <dbReference type="ARBA" id="ARBA00022692"/>
    </source>
</evidence>
<keyword evidence="6" id="KW-0769">Symport</keyword>
<dbReference type="PROSITE" id="PS50850">
    <property type="entry name" value="MFS"/>
    <property type="match status" value="1"/>
</dbReference>
<feature type="transmembrane region" description="Helical" evidence="11">
    <location>
        <begin position="341"/>
        <end position="363"/>
    </location>
</feature>
<dbReference type="NCBIfam" id="TIGR00879">
    <property type="entry name" value="SP"/>
    <property type="match status" value="1"/>
</dbReference>
<evidence type="ECO:0000256" key="3">
    <source>
        <dbReference type="ARBA" id="ARBA00022448"/>
    </source>
</evidence>
<dbReference type="InterPro" id="IPR020846">
    <property type="entry name" value="MFS_dom"/>
</dbReference>
<keyword evidence="3 10" id="KW-0813">Transport</keyword>
<keyword evidence="14" id="KW-1185">Reference proteome</keyword>
<evidence type="ECO:0000256" key="6">
    <source>
        <dbReference type="ARBA" id="ARBA00022847"/>
    </source>
</evidence>
<evidence type="ECO:0000256" key="1">
    <source>
        <dbReference type="ARBA" id="ARBA00004141"/>
    </source>
</evidence>
<comment type="similarity">
    <text evidence="9">Belongs to the major facilitator superfamily. Phosphate:H(+) symporter (TC 2.A.1.9) family.</text>
</comment>
<feature type="domain" description="Major facilitator superfamily (MFS) profile" evidence="12">
    <location>
        <begin position="18"/>
        <end position="459"/>
    </location>
</feature>
<evidence type="ECO:0000256" key="2">
    <source>
        <dbReference type="ARBA" id="ARBA00010992"/>
    </source>
</evidence>
<feature type="transmembrane region" description="Helical" evidence="11">
    <location>
        <begin position="12"/>
        <end position="32"/>
    </location>
</feature>
<dbReference type="FunFam" id="1.20.1250.20:FF:000931">
    <property type="entry name" value="Sugar transport protein 3"/>
    <property type="match status" value="1"/>
</dbReference>
<keyword evidence="4" id="KW-0762">Sugar transport</keyword>
<dbReference type="InterPro" id="IPR045262">
    <property type="entry name" value="STP/PLT_plant"/>
</dbReference>
<name>A0AAE1YKG6_9LAMI</name>
<evidence type="ECO:0000256" key="9">
    <source>
        <dbReference type="ARBA" id="ARBA00044504"/>
    </source>
</evidence>
<evidence type="ECO:0000256" key="8">
    <source>
        <dbReference type="ARBA" id="ARBA00023136"/>
    </source>
</evidence>
<comment type="caution">
    <text evidence="13">The sequence shown here is derived from an EMBL/GenBank/DDBJ whole genome shotgun (WGS) entry which is preliminary data.</text>
</comment>
<dbReference type="Pfam" id="PF00083">
    <property type="entry name" value="Sugar_tr"/>
    <property type="match status" value="1"/>
</dbReference>
<dbReference type="PROSITE" id="PS00216">
    <property type="entry name" value="SUGAR_TRANSPORT_1"/>
    <property type="match status" value="1"/>
</dbReference>
<reference evidence="13" key="2">
    <citation type="journal article" date="2024" name="Plant">
        <title>Genomic evolution and insights into agronomic trait innovations of Sesamum species.</title>
        <authorList>
            <person name="Miao H."/>
            <person name="Wang L."/>
            <person name="Qu L."/>
            <person name="Liu H."/>
            <person name="Sun Y."/>
            <person name="Le M."/>
            <person name="Wang Q."/>
            <person name="Wei S."/>
            <person name="Zheng Y."/>
            <person name="Lin W."/>
            <person name="Duan Y."/>
            <person name="Cao H."/>
            <person name="Xiong S."/>
            <person name="Wang X."/>
            <person name="Wei L."/>
            <person name="Li C."/>
            <person name="Ma Q."/>
            <person name="Ju M."/>
            <person name="Zhao R."/>
            <person name="Li G."/>
            <person name="Mu C."/>
            <person name="Tian Q."/>
            <person name="Mei H."/>
            <person name="Zhang T."/>
            <person name="Gao T."/>
            <person name="Zhang H."/>
        </authorList>
    </citation>
    <scope>NUCLEOTIDE SEQUENCE</scope>
    <source>
        <strain evidence="13">3651</strain>
    </source>
</reference>
<evidence type="ECO:0000256" key="10">
    <source>
        <dbReference type="RuleBase" id="RU003346"/>
    </source>
</evidence>
<dbReference type="InterPro" id="IPR036259">
    <property type="entry name" value="MFS_trans_sf"/>
</dbReference>
<dbReference type="InterPro" id="IPR005829">
    <property type="entry name" value="Sugar_transporter_CS"/>
</dbReference>
<dbReference type="Gene3D" id="1.20.1250.20">
    <property type="entry name" value="MFS general substrate transporter like domains"/>
    <property type="match status" value="1"/>
</dbReference>
<evidence type="ECO:0000313" key="14">
    <source>
        <dbReference type="Proteomes" id="UP001293254"/>
    </source>
</evidence>
<dbReference type="PANTHER" id="PTHR23500:SF30">
    <property type="entry name" value="SUGAR TRANSPORT PROTEIN 3"/>
    <property type="match status" value="1"/>
</dbReference>
<sequence>MGEVVQYNGKITRFVVLSSIVAALGGLIFGYGTGVTGGVVSMEPFLKKFFPEIYRQMNEERVTSNYCKFNSQLLTFFTSSFLISGLVATFFASPITRAWGRRASILIGGTAFIAGSALGGAASNVYMLIFSRLLLGIGFGFTNQSVPLYLSEMAPPQHRGAFNSGFQVCLGSGVLIAYLVNYGIEKIEGGWGWRVSLALSVVPASIMTLSAPFLPETPSSLVQQGNPEKAKRMLQKIRGTNDVQAEFDDLIAATNASKTIEHHFNKIFQRKYRPQLVMSIAIPFFQQVTGINVVAFYAPLLFRTIGSGVSASLLSSVVTGIAGMCATVLSLLIVDKVGRRALFHTGGIQMFVPLTIIGGIMAAKLGDQEIRSAAQSINVATSFLFTFIVAQTFLAMLCYFKARIFFFFAVWVALMSGFVYVLLPETKDVPLEKMEKIWREHWFWKRFVGNGEECQENKI</sequence>
<feature type="transmembrane region" description="Helical" evidence="11">
    <location>
        <begin position="276"/>
        <end position="298"/>
    </location>
</feature>
<keyword evidence="8 11" id="KW-0472">Membrane</keyword>
<organism evidence="13 14">
    <name type="scientific">Sesamum alatum</name>
    <dbReference type="NCBI Taxonomy" id="300844"/>
    <lineage>
        <taxon>Eukaryota</taxon>
        <taxon>Viridiplantae</taxon>
        <taxon>Streptophyta</taxon>
        <taxon>Embryophyta</taxon>
        <taxon>Tracheophyta</taxon>
        <taxon>Spermatophyta</taxon>
        <taxon>Magnoliopsida</taxon>
        <taxon>eudicotyledons</taxon>
        <taxon>Gunneridae</taxon>
        <taxon>Pentapetalae</taxon>
        <taxon>asterids</taxon>
        <taxon>lamiids</taxon>
        <taxon>Lamiales</taxon>
        <taxon>Pedaliaceae</taxon>
        <taxon>Sesamum</taxon>
    </lineage>
</organism>
<evidence type="ECO:0000256" key="11">
    <source>
        <dbReference type="SAM" id="Phobius"/>
    </source>
</evidence>
<dbReference type="Proteomes" id="UP001293254">
    <property type="component" value="Unassembled WGS sequence"/>
</dbReference>
<evidence type="ECO:0000259" key="12">
    <source>
        <dbReference type="PROSITE" id="PS50850"/>
    </source>
</evidence>
<evidence type="ECO:0000256" key="7">
    <source>
        <dbReference type="ARBA" id="ARBA00022989"/>
    </source>
</evidence>
<accession>A0AAE1YKG6</accession>
<dbReference type="SUPFAM" id="SSF103473">
    <property type="entry name" value="MFS general substrate transporter"/>
    <property type="match status" value="1"/>
</dbReference>